<keyword evidence="9" id="KW-0325">Glycoprotein</keyword>
<dbReference type="SUPFAM" id="SSF57501">
    <property type="entry name" value="Cystine-knot cytokines"/>
    <property type="match status" value="1"/>
</dbReference>
<keyword evidence="3" id="KW-0217">Developmental protein</keyword>
<dbReference type="SMART" id="SM00204">
    <property type="entry name" value="TGFB"/>
    <property type="match status" value="1"/>
</dbReference>
<feature type="compositionally biased region" description="Basic residues" evidence="11">
    <location>
        <begin position="227"/>
        <end position="238"/>
    </location>
</feature>
<reference evidence="13" key="2">
    <citation type="submission" date="2025-08" db="UniProtKB">
        <authorList>
            <consortium name="Ensembl"/>
        </authorList>
    </citation>
    <scope>IDENTIFICATION</scope>
</reference>
<dbReference type="HOGENOM" id="CLU_020515_1_1_1"/>
<organism evidence="13 14">
    <name type="scientific">Tetraodon nigroviridis</name>
    <name type="common">Spotted green pufferfish</name>
    <name type="synonym">Chelonodon nigroviridis</name>
    <dbReference type="NCBI Taxonomy" id="99883"/>
    <lineage>
        <taxon>Eukaryota</taxon>
        <taxon>Metazoa</taxon>
        <taxon>Chordata</taxon>
        <taxon>Craniata</taxon>
        <taxon>Vertebrata</taxon>
        <taxon>Euteleostomi</taxon>
        <taxon>Actinopterygii</taxon>
        <taxon>Neopterygii</taxon>
        <taxon>Teleostei</taxon>
        <taxon>Neoteleostei</taxon>
        <taxon>Acanthomorphata</taxon>
        <taxon>Eupercaria</taxon>
        <taxon>Tetraodontiformes</taxon>
        <taxon>Tetradontoidea</taxon>
        <taxon>Tetraodontidae</taxon>
        <taxon>Tetraodon</taxon>
    </lineage>
</organism>
<evidence type="ECO:0000313" key="14">
    <source>
        <dbReference type="Proteomes" id="UP000007303"/>
    </source>
</evidence>
<dbReference type="Pfam" id="PF00688">
    <property type="entry name" value="TGFb_propeptide"/>
    <property type="match status" value="1"/>
</dbReference>
<dbReference type="FunFam" id="2.10.90.10:FF:000026">
    <property type="entry name" value="Nodal homolog 3-A"/>
    <property type="match status" value="1"/>
</dbReference>
<evidence type="ECO:0000259" key="12">
    <source>
        <dbReference type="PROSITE" id="PS51362"/>
    </source>
</evidence>
<dbReference type="PROSITE" id="PS51362">
    <property type="entry name" value="TGF_BETA_2"/>
    <property type="match status" value="1"/>
</dbReference>
<dbReference type="GO" id="GO:0005615">
    <property type="term" value="C:extracellular space"/>
    <property type="evidence" value="ECO:0007669"/>
    <property type="project" value="TreeGrafter"/>
</dbReference>
<keyword evidence="5" id="KW-0165">Cleavage on pair of basic residues</keyword>
<keyword evidence="14" id="KW-1185">Reference proteome</keyword>
<dbReference type="InterPro" id="IPR029034">
    <property type="entry name" value="Cystine-knot_cytokine"/>
</dbReference>
<dbReference type="PANTHER" id="PTHR11848">
    <property type="entry name" value="TGF-BETA FAMILY"/>
    <property type="match status" value="1"/>
</dbReference>
<evidence type="ECO:0000256" key="8">
    <source>
        <dbReference type="ARBA" id="ARBA00023157"/>
    </source>
</evidence>
<dbReference type="PRINTS" id="PR00669">
    <property type="entry name" value="INHIBINA"/>
</dbReference>
<dbReference type="PANTHER" id="PTHR11848:SF159">
    <property type="entry name" value="NODAL HOMOLOG"/>
    <property type="match status" value="1"/>
</dbReference>
<dbReference type="STRING" id="99883.ENSTNIP00000016220"/>
<feature type="compositionally biased region" description="Basic and acidic residues" evidence="11">
    <location>
        <begin position="208"/>
        <end position="218"/>
    </location>
</feature>
<evidence type="ECO:0000256" key="5">
    <source>
        <dbReference type="ARBA" id="ARBA00022685"/>
    </source>
</evidence>
<comment type="similarity">
    <text evidence="2 10">Belongs to the TGF-beta family.</text>
</comment>
<dbReference type="Proteomes" id="UP000007303">
    <property type="component" value="Unassembled WGS sequence"/>
</dbReference>
<comment type="subcellular location">
    <subcellularLocation>
        <location evidence="1">Secreted</location>
    </subcellularLocation>
</comment>
<reference evidence="13" key="3">
    <citation type="submission" date="2025-09" db="UniProtKB">
        <authorList>
            <consortium name="Ensembl"/>
        </authorList>
    </citation>
    <scope>IDENTIFICATION</scope>
</reference>
<dbReference type="PROSITE" id="PS00250">
    <property type="entry name" value="TGF_BETA_1"/>
    <property type="match status" value="1"/>
</dbReference>
<dbReference type="GeneTree" id="ENSGT00940000163919"/>
<dbReference type="InterPro" id="IPR017948">
    <property type="entry name" value="TGFb_CS"/>
</dbReference>
<dbReference type="OMA" id="THIVHRW"/>
<accession>H3D6S9</accession>
<dbReference type="InParanoid" id="H3D6S9"/>
<evidence type="ECO:0000256" key="3">
    <source>
        <dbReference type="ARBA" id="ARBA00022473"/>
    </source>
</evidence>
<dbReference type="CDD" id="cd13759">
    <property type="entry name" value="TGF_beta_NODAL"/>
    <property type="match status" value="1"/>
</dbReference>
<evidence type="ECO:0000256" key="2">
    <source>
        <dbReference type="ARBA" id="ARBA00006656"/>
    </source>
</evidence>
<evidence type="ECO:0000256" key="6">
    <source>
        <dbReference type="ARBA" id="ARBA00022729"/>
    </source>
</evidence>
<dbReference type="GO" id="GO:0007369">
    <property type="term" value="P:gastrulation"/>
    <property type="evidence" value="ECO:0007669"/>
    <property type="project" value="UniProtKB-ARBA"/>
</dbReference>
<feature type="region of interest" description="Disordered" evidence="11">
    <location>
        <begin position="208"/>
        <end position="238"/>
    </location>
</feature>
<evidence type="ECO:0000256" key="11">
    <source>
        <dbReference type="SAM" id="MobiDB-lite"/>
    </source>
</evidence>
<dbReference type="GO" id="GO:0008083">
    <property type="term" value="F:growth factor activity"/>
    <property type="evidence" value="ECO:0007669"/>
    <property type="project" value="UniProtKB-KW"/>
</dbReference>
<protein>
    <submittedName>
        <fullName evidence="13">Nodal-related 1</fullName>
    </submittedName>
</protein>
<dbReference type="GO" id="GO:0005125">
    <property type="term" value="F:cytokine activity"/>
    <property type="evidence" value="ECO:0007669"/>
    <property type="project" value="TreeGrafter"/>
</dbReference>
<dbReference type="InterPro" id="IPR001839">
    <property type="entry name" value="TGF-b_C"/>
</dbReference>
<evidence type="ECO:0000313" key="13">
    <source>
        <dbReference type="Ensembl" id="ENSTNIP00000016220.1"/>
    </source>
</evidence>
<keyword evidence="4" id="KW-0964">Secreted</keyword>
<reference evidence="14" key="1">
    <citation type="journal article" date="2004" name="Nature">
        <title>Genome duplication in the teleost fish Tetraodon nigroviridis reveals the early vertebrate proto-karyotype.</title>
        <authorList>
            <person name="Jaillon O."/>
            <person name="Aury J.-M."/>
            <person name="Brunet F."/>
            <person name="Petit J.-L."/>
            <person name="Stange-Thomann N."/>
            <person name="Mauceli E."/>
            <person name="Bouneau L."/>
            <person name="Fischer C."/>
            <person name="Ozouf-Costaz C."/>
            <person name="Bernot A."/>
            <person name="Nicaud S."/>
            <person name="Jaffe D."/>
            <person name="Fisher S."/>
            <person name="Lutfalla G."/>
            <person name="Dossat C."/>
            <person name="Segurens B."/>
            <person name="Dasilva C."/>
            <person name="Salanoubat M."/>
            <person name="Levy M."/>
            <person name="Boudet N."/>
            <person name="Castellano S."/>
            <person name="Anthouard V."/>
            <person name="Jubin C."/>
            <person name="Castelli V."/>
            <person name="Katinka M."/>
            <person name="Vacherie B."/>
            <person name="Biemont C."/>
            <person name="Skalli Z."/>
            <person name="Cattolico L."/>
            <person name="Poulain J."/>
            <person name="De Berardinis V."/>
            <person name="Cruaud C."/>
            <person name="Duprat S."/>
            <person name="Brottier P."/>
            <person name="Coutanceau J.-P."/>
            <person name="Gouzy J."/>
            <person name="Parra G."/>
            <person name="Lardier G."/>
            <person name="Chapple C."/>
            <person name="McKernan K.J."/>
            <person name="McEwan P."/>
            <person name="Bosak S."/>
            <person name="Kellis M."/>
            <person name="Volff J.-N."/>
            <person name="Guigo R."/>
            <person name="Zody M.C."/>
            <person name="Mesirov J."/>
            <person name="Lindblad-Toh K."/>
            <person name="Birren B."/>
            <person name="Nusbaum C."/>
            <person name="Kahn D."/>
            <person name="Robinson-Rechavi M."/>
            <person name="Laudet V."/>
            <person name="Schachter V."/>
            <person name="Quetier F."/>
            <person name="Saurin W."/>
            <person name="Scarpelli C."/>
            <person name="Wincker P."/>
            <person name="Lander E.S."/>
            <person name="Weissenbach J."/>
            <person name="Roest Crollius H."/>
        </authorList>
    </citation>
    <scope>NUCLEOTIDE SEQUENCE [LARGE SCALE GENOMIC DNA]</scope>
</reference>
<keyword evidence="8" id="KW-1015">Disulfide bond</keyword>
<keyword evidence="6" id="KW-0732">Signal</keyword>
<dbReference type="Gene3D" id="2.10.90.10">
    <property type="entry name" value="Cystine-knot cytokines"/>
    <property type="match status" value="1"/>
</dbReference>
<evidence type="ECO:0000256" key="1">
    <source>
        <dbReference type="ARBA" id="ARBA00004613"/>
    </source>
</evidence>
<dbReference type="InterPro" id="IPR001111">
    <property type="entry name" value="TGF-b_propeptide"/>
</dbReference>
<dbReference type="GO" id="GO:0009888">
    <property type="term" value="P:tissue development"/>
    <property type="evidence" value="ECO:0007669"/>
    <property type="project" value="UniProtKB-ARBA"/>
</dbReference>
<keyword evidence="7 10" id="KW-0339">Growth factor</keyword>
<dbReference type="Pfam" id="PF00019">
    <property type="entry name" value="TGF_beta"/>
    <property type="match status" value="1"/>
</dbReference>
<name>H3D6S9_TETNG</name>
<sequence>GSGRTEQRQQVSRLPLYMMQLYRTMLTEDRERTAAASVSRSGPEDNPALHHSDSVISLVAKKAAGSCAGAGRSPYDMSSVSAADSVHLAELRIRLPAFAEAQEVWVDVYHSHRDECEGCAESRVFLGQLRAHPSSAASPSSWKVLNMTETLRRWLQRDLPAQQRAGEDQEGAGVHHPTADRVMMVVFSRQNPTGQRSPTLIHTAEKSKYVSLDRERPPASEVALQTRSHRVKRHQRAQQQRRKVAIAAPASKAAAAAAEKKDPLCRRVDMWVDFEKIGWSEWMIYPKRYNAYRCEGRCPTPVDESFTPTNHAYMQSLLRLHHLDKVPCVSCVPTRLAPLSMLYYENGQMVMRHHEDMVVEECGCH</sequence>
<evidence type="ECO:0000256" key="9">
    <source>
        <dbReference type="ARBA" id="ARBA00023180"/>
    </source>
</evidence>
<proteinExistence type="inferred from homology"/>
<evidence type="ECO:0000256" key="10">
    <source>
        <dbReference type="RuleBase" id="RU000354"/>
    </source>
</evidence>
<dbReference type="Gene3D" id="2.60.120.970">
    <property type="match status" value="1"/>
</dbReference>
<dbReference type="Ensembl" id="ENSTNIT00000016432.1">
    <property type="protein sequence ID" value="ENSTNIP00000016220.1"/>
    <property type="gene ID" value="ENSTNIG00000013237.1"/>
</dbReference>
<dbReference type="AlphaFoldDB" id="H3D6S9"/>
<feature type="domain" description="TGF-beta family profile" evidence="12">
    <location>
        <begin position="241"/>
        <end position="365"/>
    </location>
</feature>
<evidence type="ECO:0000256" key="4">
    <source>
        <dbReference type="ARBA" id="ARBA00022525"/>
    </source>
</evidence>
<evidence type="ECO:0000256" key="7">
    <source>
        <dbReference type="ARBA" id="ARBA00023030"/>
    </source>
</evidence>
<dbReference type="InterPro" id="IPR015615">
    <property type="entry name" value="TGF-beta-rel"/>
</dbReference>